<dbReference type="SUPFAM" id="SSF48295">
    <property type="entry name" value="TrpR-like"/>
    <property type="match status" value="1"/>
</dbReference>
<dbReference type="GO" id="GO:0004803">
    <property type="term" value="F:transposase activity"/>
    <property type="evidence" value="ECO:0007669"/>
    <property type="project" value="InterPro"/>
</dbReference>
<dbReference type="PANTHER" id="PTHR37936">
    <property type="entry name" value="TRANSPOSASE INSC FOR INSERTION ELEMENT IS2A-RELATED"/>
    <property type="match status" value="1"/>
</dbReference>
<protein>
    <submittedName>
        <fullName evidence="2">Transposase</fullName>
    </submittedName>
</protein>
<dbReference type="STRING" id="1777141.AWB80_08374"/>
<dbReference type="GO" id="GO:0043565">
    <property type="term" value="F:sequence-specific DNA binding"/>
    <property type="evidence" value="ECO:0007669"/>
    <property type="project" value="InterPro"/>
</dbReference>
<dbReference type="Proteomes" id="UP000054911">
    <property type="component" value="Unassembled WGS sequence"/>
</dbReference>
<dbReference type="InterPro" id="IPR010921">
    <property type="entry name" value="Trp_repressor/repl_initiator"/>
</dbReference>
<dbReference type="InterPro" id="IPR036388">
    <property type="entry name" value="WH-like_DNA-bd_sf"/>
</dbReference>
<dbReference type="AlphaFoldDB" id="A0A158E6H6"/>
<evidence type="ECO:0000256" key="1">
    <source>
        <dbReference type="ARBA" id="ARBA00009964"/>
    </source>
</evidence>
<dbReference type="InterPro" id="IPR002514">
    <property type="entry name" value="Transposase_8"/>
</dbReference>
<proteinExistence type="inferred from homology"/>
<dbReference type="EMBL" id="FCOE02000082">
    <property type="protein sequence ID" value="SAL02492.1"/>
    <property type="molecule type" value="Genomic_DNA"/>
</dbReference>
<organism evidence="2 3">
    <name type="scientific">Caballeronia pedi</name>
    <dbReference type="NCBI Taxonomy" id="1777141"/>
    <lineage>
        <taxon>Bacteria</taxon>
        <taxon>Pseudomonadati</taxon>
        <taxon>Pseudomonadota</taxon>
        <taxon>Betaproteobacteria</taxon>
        <taxon>Burkholderiales</taxon>
        <taxon>Burkholderiaceae</taxon>
        <taxon>Caballeronia</taxon>
    </lineage>
</organism>
<dbReference type="Pfam" id="PF01527">
    <property type="entry name" value="HTH_Tnp_1"/>
    <property type="match status" value="1"/>
</dbReference>
<keyword evidence="3" id="KW-1185">Reference proteome</keyword>
<name>A0A158E6H6_9BURK</name>
<dbReference type="PANTHER" id="PTHR37936:SF3">
    <property type="entry name" value="TRANSPOSASE INSC FOR INSERTION ELEMENT IS2A-RELATED"/>
    <property type="match status" value="1"/>
</dbReference>
<sequence>MPNSKPSHYVELLAILTEPERRRRRTPQEKIAIVQETLEPGASVSGVARRHGVNANQVFGWRKQYQEGSLAAVKAGESVVPASELAAAIKEIKDCNDYSGKRQWKSKS</sequence>
<gene>
    <name evidence="2" type="ORF">AWB80_08374</name>
</gene>
<comment type="caution">
    <text evidence="2">The sequence shown here is derived from an EMBL/GenBank/DDBJ whole genome shotgun (WGS) entry which is preliminary data.</text>
</comment>
<evidence type="ECO:0000313" key="3">
    <source>
        <dbReference type="Proteomes" id="UP000054911"/>
    </source>
</evidence>
<reference evidence="2" key="1">
    <citation type="submission" date="2016-01" db="EMBL/GenBank/DDBJ databases">
        <authorList>
            <person name="Peeters C."/>
        </authorList>
    </citation>
    <scope>NUCLEOTIDE SEQUENCE [LARGE SCALE GENOMIC DNA]</scope>
    <source>
        <strain evidence="2">LMG 29323</strain>
    </source>
</reference>
<accession>A0A158E6H6</accession>
<comment type="similarity">
    <text evidence="1">Belongs to the transposase 8 family.</text>
</comment>
<dbReference type="Gene3D" id="1.10.10.10">
    <property type="entry name" value="Winged helix-like DNA-binding domain superfamily/Winged helix DNA-binding domain"/>
    <property type="match status" value="1"/>
</dbReference>
<evidence type="ECO:0000313" key="2">
    <source>
        <dbReference type="EMBL" id="SAL02492.1"/>
    </source>
</evidence>
<dbReference type="GO" id="GO:0006313">
    <property type="term" value="P:DNA transposition"/>
    <property type="evidence" value="ECO:0007669"/>
    <property type="project" value="InterPro"/>
</dbReference>